<keyword evidence="2" id="KW-1185">Reference proteome</keyword>
<sequence length="120" mass="13553">MATSGSLDEVQEINVHLETVENALVQTVVNEDDFVDEESGSDTDEQATENGLEIMEPKEGMAFASVSDAFVFYERYARKKGFSITRRISSTFQSFTFACRRQDNAQCSSNNAWKHHQKSE</sequence>
<dbReference type="Gramene" id="OBART07G02560.1">
    <property type="protein sequence ID" value="OBART07G02560.1"/>
    <property type="gene ID" value="OBART07G02560"/>
</dbReference>
<dbReference type="HOGENOM" id="CLU_2053368_0_0_1"/>
<dbReference type="AlphaFoldDB" id="A0A0D3GM46"/>
<dbReference type="Proteomes" id="UP000026960">
    <property type="component" value="Chromosome 7"/>
</dbReference>
<organism evidence="1">
    <name type="scientific">Oryza barthii</name>
    <dbReference type="NCBI Taxonomy" id="65489"/>
    <lineage>
        <taxon>Eukaryota</taxon>
        <taxon>Viridiplantae</taxon>
        <taxon>Streptophyta</taxon>
        <taxon>Embryophyta</taxon>
        <taxon>Tracheophyta</taxon>
        <taxon>Spermatophyta</taxon>
        <taxon>Magnoliopsida</taxon>
        <taxon>Liliopsida</taxon>
        <taxon>Poales</taxon>
        <taxon>Poaceae</taxon>
        <taxon>BOP clade</taxon>
        <taxon>Oryzoideae</taxon>
        <taxon>Oryzeae</taxon>
        <taxon>Oryzinae</taxon>
        <taxon>Oryza</taxon>
    </lineage>
</organism>
<reference evidence="1" key="2">
    <citation type="submission" date="2015-03" db="UniProtKB">
        <authorList>
            <consortium name="EnsemblPlants"/>
        </authorList>
    </citation>
    <scope>IDENTIFICATION</scope>
</reference>
<evidence type="ECO:0000313" key="1">
    <source>
        <dbReference type="EnsemblPlants" id="OBART07G02560.1"/>
    </source>
</evidence>
<accession>A0A0D3GM46</accession>
<dbReference type="EnsemblPlants" id="OBART07G02560.1">
    <property type="protein sequence ID" value="OBART07G02560.1"/>
    <property type="gene ID" value="OBART07G02560"/>
</dbReference>
<proteinExistence type="predicted"/>
<dbReference type="PaxDb" id="65489-OBART07G02560.1"/>
<name>A0A0D3GM46_9ORYZ</name>
<reference evidence="1" key="1">
    <citation type="journal article" date="2009" name="Rice">
        <title>De Novo Next Generation Sequencing of Plant Genomes.</title>
        <authorList>
            <person name="Rounsley S."/>
            <person name="Marri P.R."/>
            <person name="Yu Y."/>
            <person name="He R."/>
            <person name="Sisneros N."/>
            <person name="Goicoechea J.L."/>
            <person name="Lee S.J."/>
            <person name="Angelova A."/>
            <person name="Kudrna D."/>
            <person name="Luo M."/>
            <person name="Affourtit J."/>
            <person name="Desany B."/>
            <person name="Knight J."/>
            <person name="Niazi F."/>
            <person name="Egholm M."/>
            <person name="Wing R.A."/>
        </authorList>
    </citation>
    <scope>NUCLEOTIDE SEQUENCE [LARGE SCALE GENOMIC DNA]</scope>
    <source>
        <strain evidence="1">cv. IRGC 105608</strain>
    </source>
</reference>
<evidence type="ECO:0000313" key="2">
    <source>
        <dbReference type="Proteomes" id="UP000026960"/>
    </source>
</evidence>
<protein>
    <recommendedName>
        <fullName evidence="3">FAR1 domain-containing protein</fullName>
    </recommendedName>
</protein>
<evidence type="ECO:0008006" key="3">
    <source>
        <dbReference type="Google" id="ProtNLM"/>
    </source>
</evidence>
<dbReference type="PANTHER" id="PTHR46328">
    <property type="entry name" value="FAR-RED IMPAIRED RESPONSIVE (FAR1) FAMILY PROTEIN-RELATED"/>
    <property type="match status" value="1"/>
</dbReference>